<dbReference type="GO" id="GO:0032259">
    <property type="term" value="P:methylation"/>
    <property type="evidence" value="ECO:0007669"/>
    <property type="project" value="UniProtKB-KW"/>
</dbReference>
<evidence type="ECO:0000313" key="3">
    <source>
        <dbReference type="EMBL" id="SCE87082.1"/>
    </source>
</evidence>
<evidence type="ECO:0000259" key="2">
    <source>
        <dbReference type="Pfam" id="PF21302"/>
    </source>
</evidence>
<dbReference type="SUPFAM" id="SSF53335">
    <property type="entry name" value="S-adenosyl-L-methionine-dependent methyltransferases"/>
    <property type="match status" value="1"/>
</dbReference>
<dbReference type="GO" id="GO:0008168">
    <property type="term" value="F:methyltransferase activity"/>
    <property type="evidence" value="ECO:0007669"/>
    <property type="project" value="UniProtKB-KW"/>
</dbReference>
<evidence type="ECO:0000313" key="4">
    <source>
        <dbReference type="Proteomes" id="UP000199375"/>
    </source>
</evidence>
<gene>
    <name evidence="3" type="ORF">GA0070558_11127</name>
</gene>
<name>A0A1C4VSW3_9ACTN</name>
<feature type="region of interest" description="Disordered" evidence="1">
    <location>
        <begin position="113"/>
        <end position="155"/>
    </location>
</feature>
<dbReference type="Gene3D" id="3.40.50.150">
    <property type="entry name" value="Vaccinia Virus protein VP39"/>
    <property type="match status" value="2"/>
</dbReference>
<keyword evidence="3" id="KW-0808">Transferase</keyword>
<proteinExistence type="predicted"/>
<dbReference type="InterPro" id="IPR048647">
    <property type="entry name" value="RlmA_N"/>
</dbReference>
<dbReference type="Pfam" id="PF21302">
    <property type="entry name" value="Zn_ribbon_RlmA"/>
    <property type="match status" value="1"/>
</dbReference>
<reference evidence="3 4" key="1">
    <citation type="submission" date="2016-06" db="EMBL/GenBank/DDBJ databases">
        <authorList>
            <person name="Kjaerup R.B."/>
            <person name="Dalgaard T.S."/>
            <person name="Juul-Madsen H.R."/>
        </authorList>
    </citation>
    <scope>NUCLEOTIDE SEQUENCE [LARGE SCALE GENOMIC DNA]</scope>
    <source>
        <strain evidence="3 4">DSM 45626</strain>
    </source>
</reference>
<dbReference type="EMBL" id="FMCW01000011">
    <property type="protein sequence ID" value="SCE87082.1"/>
    <property type="molecule type" value="Genomic_DNA"/>
</dbReference>
<protein>
    <submittedName>
        <fullName evidence="3">Ubiquinone/menaquinone biosynthesis C-methylase UbiE</fullName>
    </submittedName>
</protein>
<feature type="region of interest" description="Disordered" evidence="1">
    <location>
        <begin position="185"/>
        <end position="215"/>
    </location>
</feature>
<dbReference type="InterPro" id="IPR029063">
    <property type="entry name" value="SAM-dependent_MTases_sf"/>
</dbReference>
<accession>A0A1C4VSW3</accession>
<dbReference type="AlphaFoldDB" id="A0A1C4VSW3"/>
<keyword evidence="3" id="KW-0830">Ubiquinone</keyword>
<evidence type="ECO:0000256" key="1">
    <source>
        <dbReference type="SAM" id="MobiDB-lite"/>
    </source>
</evidence>
<organism evidence="3 4">
    <name type="scientific">Micromonospora haikouensis</name>
    <dbReference type="NCBI Taxonomy" id="686309"/>
    <lineage>
        <taxon>Bacteria</taxon>
        <taxon>Bacillati</taxon>
        <taxon>Actinomycetota</taxon>
        <taxon>Actinomycetes</taxon>
        <taxon>Micromonosporales</taxon>
        <taxon>Micromonosporaceae</taxon>
        <taxon>Micromonospora</taxon>
    </lineage>
</organism>
<sequence>MATGRAADATGWEDGAVMDPRIVGRLRCPVCAEPLTEAATGTARALRCPRRHSFDVARQGYVGLLAGRAPHAGDTAEMVAARADFLAAGHYDPVSAALAAAALAALGAAPVADEGQDGPAAGAPAATGRLADAPATGRPAADATGTGRPAADAPTPQALCSAPTGAAVTVGERCVCGCRAKGAHAVGRPGPRHAGPATPTGPATPAEPATPTGTGRALGAYPLVVDAGAGTGRHLATVLAALPDAVGLALDVSKPALRRAARAHPRAAAALADTWRRLPLADGSVAVLLDVFAPRNGAEFRRVLHPAGVLLVVTPAEDHLAELVDALGLLKVDPDKADRVAGSLADHFDQAAESVLRARLELTAPEVATLVGMGPSARHTDPAVLAARIAALPEPVGVTLAVRLGVYRPR</sequence>
<feature type="compositionally biased region" description="Low complexity" evidence="1">
    <location>
        <begin position="187"/>
        <end position="215"/>
    </location>
</feature>
<keyword evidence="3" id="KW-0489">Methyltransferase</keyword>
<feature type="compositionally biased region" description="Low complexity" evidence="1">
    <location>
        <begin position="113"/>
        <end position="135"/>
    </location>
</feature>
<dbReference type="Proteomes" id="UP000199375">
    <property type="component" value="Unassembled WGS sequence"/>
</dbReference>
<feature type="domain" description="23S rRNA (guanine(745)-N(1))-methyltransferase N-terminal" evidence="2">
    <location>
        <begin position="27"/>
        <end position="65"/>
    </location>
</feature>